<dbReference type="EMBL" id="VHSG01000020">
    <property type="protein sequence ID" value="TQV71818.1"/>
    <property type="molecule type" value="Genomic_DNA"/>
</dbReference>
<dbReference type="PANTHER" id="PTHR46157">
    <property type="entry name" value="K(+) EFFLUX ANTIPORTER 3, CHLOROPLASTIC"/>
    <property type="match status" value="1"/>
</dbReference>
<feature type="transmembrane region" description="Helical" evidence="11">
    <location>
        <begin position="181"/>
        <end position="201"/>
    </location>
</feature>
<dbReference type="AlphaFoldDB" id="A0A545T3P9"/>
<gene>
    <name evidence="13" type="ORF">FKG94_19435</name>
</gene>
<protein>
    <submittedName>
        <fullName evidence="13">Potassium transporter</fullName>
    </submittedName>
</protein>
<evidence type="ECO:0000313" key="13">
    <source>
        <dbReference type="EMBL" id="TQV71818.1"/>
    </source>
</evidence>
<dbReference type="SUPFAM" id="SSF51735">
    <property type="entry name" value="NAD(P)-binding Rossmann-fold domains"/>
    <property type="match status" value="1"/>
</dbReference>
<dbReference type="GO" id="GO:0008324">
    <property type="term" value="F:monoatomic cation transmembrane transporter activity"/>
    <property type="evidence" value="ECO:0007669"/>
    <property type="project" value="InterPro"/>
</dbReference>
<dbReference type="InterPro" id="IPR004771">
    <property type="entry name" value="K/H_exchanger"/>
</dbReference>
<evidence type="ECO:0000256" key="1">
    <source>
        <dbReference type="ARBA" id="ARBA00004127"/>
    </source>
</evidence>
<name>A0A545T3P9_9GAMM</name>
<feature type="transmembrane region" description="Helical" evidence="11">
    <location>
        <begin position="147"/>
        <end position="166"/>
    </location>
</feature>
<feature type="transmembrane region" description="Helical" evidence="11">
    <location>
        <begin position="86"/>
        <end position="108"/>
    </location>
</feature>
<evidence type="ECO:0000313" key="14">
    <source>
        <dbReference type="Proteomes" id="UP000319732"/>
    </source>
</evidence>
<feature type="transmembrane region" description="Helical" evidence="11">
    <location>
        <begin position="55"/>
        <end position="74"/>
    </location>
</feature>
<dbReference type="Pfam" id="PF02254">
    <property type="entry name" value="TrkA_N"/>
    <property type="match status" value="1"/>
</dbReference>
<evidence type="ECO:0000256" key="2">
    <source>
        <dbReference type="ARBA" id="ARBA00005551"/>
    </source>
</evidence>
<dbReference type="Gene3D" id="1.20.1530.20">
    <property type="match status" value="1"/>
</dbReference>
<dbReference type="InterPro" id="IPR006153">
    <property type="entry name" value="Cation/H_exchanger_TM"/>
</dbReference>
<keyword evidence="7" id="KW-0630">Potassium</keyword>
<evidence type="ECO:0000256" key="9">
    <source>
        <dbReference type="ARBA" id="ARBA00023065"/>
    </source>
</evidence>
<feature type="transmembrane region" description="Helical" evidence="11">
    <location>
        <begin position="327"/>
        <end position="350"/>
    </location>
</feature>
<keyword evidence="8 11" id="KW-1133">Transmembrane helix</keyword>
<keyword evidence="9" id="KW-0406">Ion transport</keyword>
<dbReference type="PROSITE" id="PS51201">
    <property type="entry name" value="RCK_N"/>
    <property type="match status" value="1"/>
</dbReference>
<evidence type="ECO:0000256" key="5">
    <source>
        <dbReference type="ARBA" id="ARBA00022538"/>
    </source>
</evidence>
<evidence type="ECO:0000256" key="11">
    <source>
        <dbReference type="SAM" id="Phobius"/>
    </source>
</evidence>
<feature type="transmembrane region" description="Helical" evidence="11">
    <location>
        <begin position="269"/>
        <end position="288"/>
    </location>
</feature>
<reference evidence="13 14" key="1">
    <citation type="submission" date="2019-06" db="EMBL/GenBank/DDBJ databases">
        <title>Whole genome sequence for Cellvibrionaceae sp. R142.</title>
        <authorList>
            <person name="Wang G."/>
        </authorList>
    </citation>
    <scope>NUCLEOTIDE SEQUENCE [LARGE SCALE GENOMIC DNA]</scope>
    <source>
        <strain evidence="13 14">R142</strain>
    </source>
</reference>
<dbReference type="GO" id="GO:0006813">
    <property type="term" value="P:potassium ion transport"/>
    <property type="evidence" value="ECO:0007669"/>
    <property type="project" value="UniProtKB-KW"/>
</dbReference>
<comment type="subcellular location">
    <subcellularLocation>
        <location evidence="1">Endomembrane system</location>
        <topology evidence="1">Multi-pass membrane protein</topology>
    </subcellularLocation>
</comment>
<dbReference type="Pfam" id="PF00999">
    <property type="entry name" value="Na_H_Exchanger"/>
    <property type="match status" value="1"/>
</dbReference>
<evidence type="ECO:0000259" key="12">
    <source>
        <dbReference type="PROSITE" id="PS51201"/>
    </source>
</evidence>
<accession>A0A545T3P9</accession>
<dbReference type="OrthoDB" id="9781411at2"/>
<sequence>MEHSIVNHAVYYLLAAVVAVPLFRKIGLGAILGYLAAGVILGPSVTGTINDPEDVLHFAEFGVVMLLFLIGLELAPDKLWQMRSQILLNGGTQLVASAALIALVLYAAGLSATLAVVIGLTLGLSSTAFAIQLMADQGVLATAAGRQGFAILLLQDIAVIPLLLFVESLAPAASASNATPLPWWLGPAAVVAVLVAGRYLANPILRIVAASGSREIMTGAGLLIVLGVALLMETVGLSMGLGAFVAGIVLANSSFRRQLETDIEPFKGILLGLFFIAVGMTLDLELLLREPLLILGAALGLMAVKTAVITAILRLQKTAWGDSLQTALMLCQGGEFAFVIMAQALAIGVADQATVDMIVLVVGVSMALTSPLVALLRLWGGTGQQQPQADYDSRSHEHEPEVIIAGFGRFGQIVGRMLVANRIPFTALDKDASHVDFIKRFGNRIFYGDATRSDLLHAAGIEHARLLVVAVDDVEESLQIVRQVKADCPEVKLIARAHNRMHAYQLYEEEVDIVVRETFESSLLAATQTLIQLGYNEGTALERADMFRLHDEGLIREAAEHRDDLNKLLAIAREGRRELEQLFGQDSAA</sequence>
<keyword evidence="3" id="KW-0813">Transport</keyword>
<evidence type="ECO:0000256" key="6">
    <source>
        <dbReference type="ARBA" id="ARBA00022692"/>
    </source>
</evidence>
<evidence type="ECO:0000256" key="8">
    <source>
        <dbReference type="ARBA" id="ARBA00022989"/>
    </source>
</evidence>
<organism evidence="13 14">
    <name type="scientific">Exilibacterium tricleocarpae</name>
    <dbReference type="NCBI Taxonomy" id="2591008"/>
    <lineage>
        <taxon>Bacteria</taxon>
        <taxon>Pseudomonadati</taxon>
        <taxon>Pseudomonadota</taxon>
        <taxon>Gammaproteobacteria</taxon>
        <taxon>Cellvibrionales</taxon>
        <taxon>Cellvibrionaceae</taxon>
        <taxon>Exilibacterium</taxon>
    </lineage>
</organism>
<comment type="caution">
    <text evidence="13">The sequence shown here is derived from an EMBL/GenBank/DDBJ whole genome shotgun (WGS) entry which is preliminary data.</text>
</comment>
<dbReference type="InterPro" id="IPR003148">
    <property type="entry name" value="RCK_N"/>
</dbReference>
<dbReference type="PANTHER" id="PTHR46157:SF4">
    <property type="entry name" value="K(+) EFFLUX ANTIPORTER 3, CHLOROPLASTIC"/>
    <property type="match status" value="1"/>
</dbReference>
<comment type="similarity">
    <text evidence="2">Belongs to the monovalent cation:proton antiporter 2 (CPA2) transporter (TC 2.A.37) family.</text>
</comment>
<evidence type="ECO:0000256" key="10">
    <source>
        <dbReference type="ARBA" id="ARBA00023136"/>
    </source>
</evidence>
<keyword evidence="14" id="KW-1185">Reference proteome</keyword>
<feature type="transmembrane region" description="Helical" evidence="11">
    <location>
        <begin position="114"/>
        <end position="135"/>
    </location>
</feature>
<evidence type="ECO:0000256" key="4">
    <source>
        <dbReference type="ARBA" id="ARBA00022449"/>
    </source>
</evidence>
<evidence type="ECO:0000256" key="3">
    <source>
        <dbReference type="ARBA" id="ARBA00022448"/>
    </source>
</evidence>
<keyword evidence="6 11" id="KW-0812">Transmembrane</keyword>
<feature type="domain" description="RCK N-terminal" evidence="12">
    <location>
        <begin position="399"/>
        <end position="515"/>
    </location>
</feature>
<feature type="transmembrane region" description="Helical" evidence="11">
    <location>
        <begin position="222"/>
        <end position="249"/>
    </location>
</feature>
<dbReference type="FunFam" id="3.40.50.720:FF:000036">
    <property type="entry name" value="Glutathione-regulated potassium-efflux system protein KefB"/>
    <property type="match status" value="1"/>
</dbReference>
<keyword evidence="4" id="KW-0050">Antiport</keyword>
<feature type="transmembrane region" description="Helical" evidence="11">
    <location>
        <begin position="6"/>
        <end position="23"/>
    </location>
</feature>
<dbReference type="InterPro" id="IPR038770">
    <property type="entry name" value="Na+/solute_symporter_sf"/>
</dbReference>
<dbReference type="NCBIfam" id="TIGR00932">
    <property type="entry name" value="2a37"/>
    <property type="match status" value="1"/>
</dbReference>
<feature type="transmembrane region" description="Helical" evidence="11">
    <location>
        <begin position="30"/>
        <end position="49"/>
    </location>
</feature>
<keyword evidence="10 11" id="KW-0472">Membrane</keyword>
<dbReference type="GO" id="GO:0012505">
    <property type="term" value="C:endomembrane system"/>
    <property type="evidence" value="ECO:0007669"/>
    <property type="project" value="UniProtKB-SubCell"/>
</dbReference>
<evidence type="ECO:0000256" key="7">
    <source>
        <dbReference type="ARBA" id="ARBA00022958"/>
    </source>
</evidence>
<dbReference type="Proteomes" id="UP000319732">
    <property type="component" value="Unassembled WGS sequence"/>
</dbReference>
<dbReference type="InterPro" id="IPR036291">
    <property type="entry name" value="NAD(P)-bd_dom_sf"/>
</dbReference>
<dbReference type="GO" id="GO:0005886">
    <property type="term" value="C:plasma membrane"/>
    <property type="evidence" value="ECO:0007669"/>
    <property type="project" value="TreeGrafter"/>
</dbReference>
<proteinExistence type="inferred from homology"/>
<keyword evidence="5" id="KW-0633">Potassium transport</keyword>
<dbReference type="GO" id="GO:0015297">
    <property type="term" value="F:antiporter activity"/>
    <property type="evidence" value="ECO:0007669"/>
    <property type="project" value="UniProtKB-KW"/>
</dbReference>
<dbReference type="RefSeq" id="WP_142928594.1">
    <property type="nucleotide sequence ID" value="NZ_ML660099.1"/>
</dbReference>
<dbReference type="GO" id="GO:1902600">
    <property type="term" value="P:proton transmembrane transport"/>
    <property type="evidence" value="ECO:0007669"/>
    <property type="project" value="InterPro"/>
</dbReference>
<feature type="transmembrane region" description="Helical" evidence="11">
    <location>
        <begin position="293"/>
        <end position="315"/>
    </location>
</feature>
<feature type="transmembrane region" description="Helical" evidence="11">
    <location>
        <begin position="357"/>
        <end position="379"/>
    </location>
</feature>
<dbReference type="Gene3D" id="3.40.50.720">
    <property type="entry name" value="NAD(P)-binding Rossmann-like Domain"/>
    <property type="match status" value="1"/>
</dbReference>